<dbReference type="FunFam" id="1.20.1250.20:FF:000188">
    <property type="entry name" value="MFS general substrate transporter"/>
    <property type="match status" value="1"/>
</dbReference>
<dbReference type="GeneID" id="36545893"/>
<dbReference type="PANTHER" id="PTHR43791:SF9">
    <property type="entry name" value="MAJOR FACILITATOR-TYPE TRANSPORTER HXNP"/>
    <property type="match status" value="1"/>
</dbReference>
<feature type="domain" description="C2H2-type" evidence="12">
    <location>
        <begin position="448"/>
        <end position="477"/>
    </location>
</feature>
<feature type="transmembrane region" description="Helical" evidence="11">
    <location>
        <begin position="326"/>
        <end position="344"/>
    </location>
</feature>
<keyword evidence="6 11" id="KW-0472">Membrane</keyword>
<gene>
    <name evidence="13" type="ORF">P168DRAFT_299846</name>
</gene>
<evidence type="ECO:0000256" key="11">
    <source>
        <dbReference type="SAM" id="Phobius"/>
    </source>
</evidence>
<comment type="subcellular location">
    <subcellularLocation>
        <location evidence="1">Membrane</location>
        <topology evidence="1">Multi-pass membrane protein</topology>
    </subcellularLocation>
</comment>
<keyword evidence="2" id="KW-0813">Transport</keyword>
<dbReference type="InterPro" id="IPR011701">
    <property type="entry name" value="MFS"/>
</dbReference>
<keyword evidence="9" id="KW-0862">Zinc</keyword>
<keyword evidence="8" id="KW-0539">Nucleus</keyword>
<evidence type="ECO:0000259" key="12">
    <source>
        <dbReference type="PROSITE" id="PS50157"/>
    </source>
</evidence>
<evidence type="ECO:0000256" key="10">
    <source>
        <dbReference type="SAM" id="MobiDB-lite"/>
    </source>
</evidence>
<dbReference type="VEuPathDB" id="FungiDB:P168DRAFT_299846"/>
<reference evidence="13" key="1">
    <citation type="submission" date="2016-12" db="EMBL/GenBank/DDBJ databases">
        <title>The genomes of Aspergillus section Nigri reveals drivers in fungal speciation.</title>
        <authorList>
            <consortium name="DOE Joint Genome Institute"/>
            <person name="Vesth T.C."/>
            <person name="Nybo J."/>
            <person name="Theobald S."/>
            <person name="Brandl J."/>
            <person name="Frisvad J.C."/>
            <person name="Nielsen K.F."/>
            <person name="Lyhne E.K."/>
            <person name="Kogle M.E."/>
            <person name="Kuo A."/>
            <person name="Riley R."/>
            <person name="Clum A."/>
            <person name="Nolan M."/>
            <person name="Lipzen A."/>
            <person name="Salamov A."/>
            <person name="Henrissat B."/>
            <person name="Wiebenga A."/>
            <person name="De vries R.P."/>
            <person name="Grigoriev I.V."/>
            <person name="Mortensen U.H."/>
            <person name="Andersen M.R."/>
            <person name="Baker S.E."/>
        </authorList>
    </citation>
    <scope>NUCLEOTIDE SEQUENCE</scope>
    <source>
        <strain evidence="13">IBT 28561</strain>
    </source>
</reference>
<dbReference type="OrthoDB" id="1405595at2759"/>
<dbReference type="PANTHER" id="PTHR43791">
    <property type="entry name" value="PERMEASE-RELATED"/>
    <property type="match status" value="1"/>
</dbReference>
<proteinExistence type="predicted"/>
<organism evidence="13 14">
    <name type="scientific">Aspergillus campestris (strain IBT 28561)</name>
    <dbReference type="NCBI Taxonomy" id="1392248"/>
    <lineage>
        <taxon>Eukaryota</taxon>
        <taxon>Fungi</taxon>
        <taxon>Dikarya</taxon>
        <taxon>Ascomycota</taxon>
        <taxon>Pezizomycotina</taxon>
        <taxon>Eurotiomycetes</taxon>
        <taxon>Eurotiomycetidae</taxon>
        <taxon>Eurotiales</taxon>
        <taxon>Aspergillaceae</taxon>
        <taxon>Aspergillus</taxon>
        <taxon>Aspergillus subgen. Circumdati</taxon>
    </lineage>
</organism>
<dbReference type="SUPFAM" id="SSF103473">
    <property type="entry name" value="MFS general substrate transporter"/>
    <property type="match status" value="1"/>
</dbReference>
<feature type="transmembrane region" description="Helical" evidence="11">
    <location>
        <begin position="356"/>
        <end position="377"/>
    </location>
</feature>
<feature type="transmembrane region" description="Helical" evidence="11">
    <location>
        <begin position="289"/>
        <end position="306"/>
    </location>
</feature>
<dbReference type="InterPro" id="IPR013087">
    <property type="entry name" value="Znf_C2H2_type"/>
</dbReference>
<accession>A0A2I1CS23</accession>
<sequence length="1261" mass="139920">MSSTDPETKRGTLPREVDHEAERSYVRKVDFVLLPLLCLSNLGNAKTDGLEQDLHFKGNDYSLIVLLFYIPFGLCDLPWNLLLKRYSGRIMLSLMTVVWGILALCQCAAKSFGGMLAIRVILGVFEAGFFAGATFYFTLFYTRGEMGFRLAIMQSFAVLASAFSGLISFGVFQINDPAVKGWQWLFIIEGAMTLVCGVIGFWWLPDGPSTAWFLTERERAAATARLLRDTSSEVDTGLNIKECFQTWNDWKFPVWCLITFTYPVAYATAMNFFPLIVQRLGYSAVKTNLWTVAPNMVGAVVLLAVAKSSDYFRERTFHINSRAANTGFFVGLGNLAGIMSAATFRTEYAPQYIPTLVATCCCNGVCIVFTIGLGLWMRGENRRRDREQGVRLRGEEVDTRYLVDGEKRHPCLISKVGQRAAYLFCSAGRSDVRGRLHPTLPLLEMKNHVCQWPNCRKSFTRAEHLRRHSLNHEQSRDGYTCERCFVHFNRPDLLYEEAGGPGMGVLETRKRTRRAGDGTIITRPRKRQVQPHCSESTTASSVSVTSGPDLAQISLDLDGPTPHGAPVSPPGSASDPPSLCFDDHDPLLAPMMPGGPFEPFVEPIPGQFDAADGAWSVGMDGTSDFFSVDTATDFNMPFAATHNYNWLFDVASLDDAFHHLDLPLGSDMMAFADGFDTGRNPMLPVAGRVFEQDRNDRDSSSMLLEAASFIDRGASQGKMPLQDSGDLPNLVELDWMSGPSTFDNNTSLYLPRLSEETRQGVLKLIAQSPPLGATGHITAVDSPLLSLAALQNYSDLFFTRFNTTYPLIHQPTFMAAHADPILLAAILSMGATYGTREAHQLAVGIHDNLRNQLFCHADFSPQPPLWVLQSMLLVDCFGKMRAGPKQRERAQLFHCVLIKLIRRSDCCGVRTHSATAPPPDSLDGQWRRAMDAEQRKRVAMHCFMWDTQHAVLFSQSLCMSAFEIRSSLPCGANAWEASSAEEWARHASREADHLFLSVLKGYITPGTISRPRDLNALARIVVLHGLMSVSADLKRRDQTTLQSETPERVGAWTLRMGRSYDLWKVDFDADCLAMKLGQPADPRRFTGLKTSAYALFRAAHLALNVEILDLQIAAGASQILGRAVTADDRERSRRNLPRWLQGDPAIVATRHAATLLQEAVLSLHDWDQTDAFHFPWCLYLATLACWAFHRGLDRCPPHGRLTTDLSSLIVAMTTCSTLAELGGLGGKYDPTPLVVAMAQQLATVRWAVVHDAMKVLVNLST</sequence>
<dbReference type="AlphaFoldDB" id="A0A2I1CS23"/>
<dbReference type="RefSeq" id="XP_024689030.1">
    <property type="nucleotide sequence ID" value="XM_024838369.1"/>
</dbReference>
<dbReference type="InterPro" id="IPR036259">
    <property type="entry name" value="MFS_trans_sf"/>
</dbReference>
<feature type="transmembrane region" description="Helical" evidence="11">
    <location>
        <begin position="116"/>
        <end position="139"/>
    </location>
</feature>
<dbReference type="GO" id="GO:0006351">
    <property type="term" value="P:DNA-templated transcription"/>
    <property type="evidence" value="ECO:0007669"/>
    <property type="project" value="InterPro"/>
</dbReference>
<keyword evidence="3 11" id="KW-0812">Transmembrane</keyword>
<feature type="transmembrane region" description="Helical" evidence="11">
    <location>
        <begin position="151"/>
        <end position="172"/>
    </location>
</feature>
<name>A0A2I1CS23_ASPC2</name>
<dbReference type="GO" id="GO:0022857">
    <property type="term" value="F:transmembrane transporter activity"/>
    <property type="evidence" value="ECO:0007669"/>
    <property type="project" value="InterPro"/>
</dbReference>
<dbReference type="PROSITE" id="PS50157">
    <property type="entry name" value="ZINC_FINGER_C2H2_2"/>
    <property type="match status" value="1"/>
</dbReference>
<dbReference type="InterPro" id="IPR007219">
    <property type="entry name" value="XnlR_reg_dom"/>
</dbReference>
<evidence type="ECO:0000256" key="3">
    <source>
        <dbReference type="ARBA" id="ARBA00022692"/>
    </source>
</evidence>
<dbReference type="EMBL" id="MSFM01000014">
    <property type="protein sequence ID" value="PKY00436.1"/>
    <property type="molecule type" value="Genomic_DNA"/>
</dbReference>
<dbReference type="Proteomes" id="UP000234254">
    <property type="component" value="Unassembled WGS sequence"/>
</dbReference>
<keyword evidence="5" id="KW-0805">Transcription regulation</keyword>
<dbReference type="Pfam" id="PF04082">
    <property type="entry name" value="Fungal_trans"/>
    <property type="match status" value="1"/>
</dbReference>
<evidence type="ECO:0000313" key="14">
    <source>
        <dbReference type="Proteomes" id="UP000234254"/>
    </source>
</evidence>
<evidence type="ECO:0000256" key="2">
    <source>
        <dbReference type="ARBA" id="ARBA00022448"/>
    </source>
</evidence>
<keyword evidence="7" id="KW-0804">Transcription</keyword>
<dbReference type="Gene3D" id="1.20.1250.20">
    <property type="entry name" value="MFS general substrate transporter like domains"/>
    <property type="match status" value="1"/>
</dbReference>
<dbReference type="InterPro" id="IPR036236">
    <property type="entry name" value="Znf_C2H2_sf"/>
</dbReference>
<evidence type="ECO:0000256" key="8">
    <source>
        <dbReference type="ARBA" id="ARBA00023242"/>
    </source>
</evidence>
<dbReference type="GO" id="GO:0008270">
    <property type="term" value="F:zinc ion binding"/>
    <property type="evidence" value="ECO:0007669"/>
    <property type="project" value="UniProtKB-KW"/>
</dbReference>
<dbReference type="GO" id="GO:0016020">
    <property type="term" value="C:membrane"/>
    <property type="evidence" value="ECO:0007669"/>
    <property type="project" value="UniProtKB-SubCell"/>
</dbReference>
<feature type="region of interest" description="Disordered" evidence="10">
    <location>
        <begin position="512"/>
        <end position="585"/>
    </location>
</feature>
<evidence type="ECO:0000256" key="9">
    <source>
        <dbReference type="PROSITE-ProRule" id="PRU00042"/>
    </source>
</evidence>
<keyword evidence="14" id="KW-1185">Reference proteome</keyword>
<dbReference type="PROSITE" id="PS00028">
    <property type="entry name" value="ZINC_FINGER_C2H2_1"/>
    <property type="match status" value="1"/>
</dbReference>
<evidence type="ECO:0000256" key="6">
    <source>
        <dbReference type="ARBA" id="ARBA00023136"/>
    </source>
</evidence>
<feature type="transmembrane region" description="Helical" evidence="11">
    <location>
        <begin position="88"/>
        <end position="109"/>
    </location>
</feature>
<keyword evidence="9" id="KW-0479">Metal-binding</keyword>
<evidence type="ECO:0000256" key="4">
    <source>
        <dbReference type="ARBA" id="ARBA00022989"/>
    </source>
</evidence>
<protein>
    <submittedName>
        <fullName evidence="13">MFS general substrate transporter</fullName>
    </submittedName>
</protein>
<dbReference type="GO" id="GO:0003677">
    <property type="term" value="F:DNA binding"/>
    <property type="evidence" value="ECO:0007669"/>
    <property type="project" value="InterPro"/>
</dbReference>
<comment type="caution">
    <text evidence="13">The sequence shown here is derived from an EMBL/GenBank/DDBJ whole genome shotgun (WGS) entry which is preliminary data.</text>
</comment>
<dbReference type="SUPFAM" id="SSF57667">
    <property type="entry name" value="beta-beta-alpha zinc fingers"/>
    <property type="match status" value="1"/>
</dbReference>
<keyword evidence="4 11" id="KW-1133">Transmembrane helix</keyword>
<feature type="transmembrane region" description="Helical" evidence="11">
    <location>
        <begin position="252"/>
        <end position="277"/>
    </location>
</feature>
<feature type="compositionally biased region" description="Low complexity" evidence="10">
    <location>
        <begin position="534"/>
        <end position="546"/>
    </location>
</feature>
<dbReference type="Gene3D" id="3.30.160.60">
    <property type="entry name" value="Classic Zinc Finger"/>
    <property type="match status" value="1"/>
</dbReference>
<evidence type="ECO:0000256" key="1">
    <source>
        <dbReference type="ARBA" id="ARBA00004141"/>
    </source>
</evidence>
<feature type="transmembrane region" description="Helical" evidence="11">
    <location>
        <begin position="61"/>
        <end position="82"/>
    </location>
</feature>
<feature type="transmembrane region" description="Helical" evidence="11">
    <location>
        <begin position="184"/>
        <end position="204"/>
    </location>
</feature>
<dbReference type="CDD" id="cd12148">
    <property type="entry name" value="fungal_TF_MHR"/>
    <property type="match status" value="1"/>
</dbReference>
<dbReference type="Pfam" id="PF07690">
    <property type="entry name" value="MFS_1"/>
    <property type="match status" value="1"/>
</dbReference>
<keyword evidence="9" id="KW-0863">Zinc-finger</keyword>
<evidence type="ECO:0000256" key="7">
    <source>
        <dbReference type="ARBA" id="ARBA00023163"/>
    </source>
</evidence>
<evidence type="ECO:0000313" key="13">
    <source>
        <dbReference type="EMBL" id="PKY00436.1"/>
    </source>
</evidence>
<evidence type="ECO:0000256" key="5">
    <source>
        <dbReference type="ARBA" id="ARBA00023015"/>
    </source>
</evidence>